<dbReference type="SUPFAM" id="SSF100934">
    <property type="entry name" value="Heat shock protein 70kD (HSP70), C-terminal subdomain"/>
    <property type="match status" value="2"/>
</dbReference>
<dbReference type="PANTHER" id="PTHR19375">
    <property type="entry name" value="HEAT SHOCK PROTEIN 70KDA"/>
    <property type="match status" value="1"/>
</dbReference>
<dbReference type="FunFam" id="2.60.34.10:FF:000002">
    <property type="entry name" value="Heat shock 70 kDa"/>
    <property type="match status" value="2"/>
</dbReference>
<evidence type="ECO:0000256" key="3">
    <source>
        <dbReference type="ARBA" id="ARBA00022840"/>
    </source>
</evidence>
<dbReference type="InterPro" id="IPR043129">
    <property type="entry name" value="ATPase_NBD"/>
</dbReference>
<dbReference type="FunFam" id="3.30.420.40:FF:000028">
    <property type="entry name" value="heat shock 70 kDa protein-like"/>
    <property type="match status" value="1"/>
</dbReference>
<sequence length="1171" mass="130009">MNQLYKRREPITLPQKARGWRHDRVEIIANDQGNRTTPSYVAFADGERFIGEAAINQAGMNPTNTVFGEQLFSPIFLLFYFSPLCQFVMAAIADSYLGPTHVRDAVITIPAYFSNSQRQATKDAGAIARLNVIRIINEPTAAAIAYGLNYKGEKKNVLVFDLGGGTCDVSILTIDKGTFEVRATAGDTHLGGEDFDNRIVAHFAKEFKRKYNKDLSENPRALRRLRTACERAKRVLSTNTKTNVDVECLHEGIDFHSSITRAKFEDLNMDLFEKCVDPVESCLRDAGVEKAAIHDIVLVGGSSRIPKVQKMLQFIFEGKELCRSINPDEAVAYGAAVQAAVLRGIGDDKVRDLVLLDVTPLSLGVEIVGEVMCVVVPRNTIIPTQKEHVITTSVDNQTTLSFPVYEGERARSTDNNLLGRFILKGIPPAPRHVQNVDVCFKIDANGILSVSAKERSTGRTNGITITNEEGRLSKEEIDRIVWDAARHRGEDDDYRRRVNARNSLEDYAYEMRNTVRAAAGLAAADKKMVEDAAVSVIQWVREMNWMKASVDELNHRMRELNSVLGRADAKRLIGRRYSDTSVQADIKLWPFKVVPGPANKPMIVVSHKSEEKQFPPEEISSMVLTKMAAIADSFLGPTPVRDAVITVPAYFSDSQRQATKDAGAIAGLNVIRIINEPTAAAIAYGLDYKGEKKNVFVFDLGGGTCDVSLLTINDGTFKVRATAGDTHLGGEDFDNRIVSHFAAEFERKYRKNLSENPRALRRLRTAGERAKRILSTNTETSVDIECLHEGIDFHSSITRAKFEDLNMDLFQKCVEPVESCLRDAGLDKTAIHDVVLVGGSSRIPKVQKMLQFIFEGKEMCRSINPDEAVAFGAAVQAAVLSGIGNNKVRDLVLLDVTPLSLGIESLGDVMTVVVPRNTTIPTHKQYTFTTVDDNQTYVGFPVYEGERARSKDNNLLGKFTVHGVPPAPRATPKLDVCFKIDVNGILSVSAKERSTGNMNGISITNEEGRLSKEEIDRIVWDAARYRAEDEEFKRRAKARNNLENYAYKVRNTVRVAARLAVADRRMVEDAAESVIQWVGGNWMQASVDELNDKMRELERICSPIIKVDKESVLYLKRKVLVATTRVINAVTLHSGFPVDFDRIKLSSDECGKERASWGKCGDEMSFSRVAA</sequence>
<keyword evidence="2" id="KW-0547">Nucleotide-binding</keyword>
<name>A0A5A7Q225_STRAF</name>
<dbReference type="PROSITE" id="PS00329">
    <property type="entry name" value="HSP70_2"/>
    <property type="match status" value="2"/>
</dbReference>
<protein>
    <submittedName>
        <fullName evidence="4">Heat shock 70 kDa protein</fullName>
    </submittedName>
</protein>
<dbReference type="FunFam" id="3.30.420.40:FF:000004">
    <property type="entry name" value="Molecular chaperone DnaK"/>
    <property type="match status" value="1"/>
</dbReference>
<evidence type="ECO:0000256" key="1">
    <source>
        <dbReference type="ARBA" id="ARBA00007381"/>
    </source>
</evidence>
<keyword evidence="4" id="KW-0346">Stress response</keyword>
<gene>
    <name evidence="4" type="ORF">STAS_15778</name>
</gene>
<proteinExistence type="inferred from homology"/>
<dbReference type="Gene3D" id="3.90.640.10">
    <property type="entry name" value="Actin, Chain A, domain 4"/>
    <property type="match status" value="2"/>
</dbReference>
<dbReference type="Pfam" id="PF00012">
    <property type="entry name" value="HSP70"/>
    <property type="match status" value="3"/>
</dbReference>
<dbReference type="FunFam" id="3.90.640.10:FF:000002">
    <property type="entry name" value="Heat shock 70 kDa"/>
    <property type="match status" value="2"/>
</dbReference>
<feature type="non-terminal residue" evidence="4">
    <location>
        <position position="1171"/>
    </location>
</feature>
<dbReference type="Gene3D" id="3.30.420.40">
    <property type="match status" value="4"/>
</dbReference>
<keyword evidence="5" id="KW-1185">Reference proteome</keyword>
<dbReference type="Gene3D" id="3.30.30.30">
    <property type="match status" value="1"/>
</dbReference>
<keyword evidence="3" id="KW-0067">ATP-binding</keyword>
<dbReference type="OrthoDB" id="1681210at2759"/>
<organism evidence="4 5">
    <name type="scientific">Striga asiatica</name>
    <name type="common">Asiatic witchweed</name>
    <name type="synonym">Buchnera asiatica</name>
    <dbReference type="NCBI Taxonomy" id="4170"/>
    <lineage>
        <taxon>Eukaryota</taxon>
        <taxon>Viridiplantae</taxon>
        <taxon>Streptophyta</taxon>
        <taxon>Embryophyta</taxon>
        <taxon>Tracheophyta</taxon>
        <taxon>Spermatophyta</taxon>
        <taxon>Magnoliopsida</taxon>
        <taxon>eudicotyledons</taxon>
        <taxon>Gunneridae</taxon>
        <taxon>Pentapetalae</taxon>
        <taxon>asterids</taxon>
        <taxon>lamiids</taxon>
        <taxon>Lamiales</taxon>
        <taxon>Orobanchaceae</taxon>
        <taxon>Buchnereae</taxon>
        <taxon>Striga</taxon>
    </lineage>
</organism>
<dbReference type="PROSITE" id="PS01036">
    <property type="entry name" value="HSP70_3"/>
    <property type="match status" value="2"/>
</dbReference>
<dbReference type="Proteomes" id="UP000325081">
    <property type="component" value="Unassembled WGS sequence"/>
</dbReference>
<dbReference type="InterPro" id="IPR029047">
    <property type="entry name" value="HSP70_peptide-bd_sf"/>
</dbReference>
<evidence type="ECO:0000256" key="2">
    <source>
        <dbReference type="ARBA" id="ARBA00022741"/>
    </source>
</evidence>
<dbReference type="GO" id="GO:0005524">
    <property type="term" value="F:ATP binding"/>
    <property type="evidence" value="ECO:0007669"/>
    <property type="project" value="UniProtKB-KW"/>
</dbReference>
<dbReference type="SUPFAM" id="SSF53067">
    <property type="entry name" value="Actin-like ATPase domain"/>
    <property type="match status" value="4"/>
</dbReference>
<dbReference type="InterPro" id="IPR018181">
    <property type="entry name" value="Heat_shock_70_CS"/>
</dbReference>
<dbReference type="InterPro" id="IPR013126">
    <property type="entry name" value="Hsp_70_fam"/>
</dbReference>
<dbReference type="GO" id="GO:0140662">
    <property type="term" value="F:ATP-dependent protein folding chaperone"/>
    <property type="evidence" value="ECO:0007669"/>
    <property type="project" value="InterPro"/>
</dbReference>
<dbReference type="FunFam" id="3.30.30.30:FF:000001">
    <property type="entry name" value="heat shock 70 kDa protein-like"/>
    <property type="match status" value="1"/>
</dbReference>
<reference evidence="5" key="1">
    <citation type="journal article" date="2019" name="Curr. Biol.">
        <title>Genome Sequence of Striga asiatica Provides Insight into the Evolution of Plant Parasitism.</title>
        <authorList>
            <person name="Yoshida S."/>
            <person name="Kim S."/>
            <person name="Wafula E.K."/>
            <person name="Tanskanen J."/>
            <person name="Kim Y.M."/>
            <person name="Honaas L."/>
            <person name="Yang Z."/>
            <person name="Spallek T."/>
            <person name="Conn C.E."/>
            <person name="Ichihashi Y."/>
            <person name="Cheong K."/>
            <person name="Cui S."/>
            <person name="Der J.P."/>
            <person name="Gundlach H."/>
            <person name="Jiao Y."/>
            <person name="Hori C."/>
            <person name="Ishida J.K."/>
            <person name="Kasahara H."/>
            <person name="Kiba T."/>
            <person name="Kim M.S."/>
            <person name="Koo N."/>
            <person name="Laohavisit A."/>
            <person name="Lee Y.H."/>
            <person name="Lumba S."/>
            <person name="McCourt P."/>
            <person name="Mortimer J.C."/>
            <person name="Mutuku J.M."/>
            <person name="Nomura T."/>
            <person name="Sasaki-Sekimoto Y."/>
            <person name="Seto Y."/>
            <person name="Wang Y."/>
            <person name="Wakatake T."/>
            <person name="Sakakibara H."/>
            <person name="Demura T."/>
            <person name="Yamaguchi S."/>
            <person name="Yoneyama K."/>
            <person name="Manabe R.I."/>
            <person name="Nelson D.C."/>
            <person name="Schulman A.H."/>
            <person name="Timko M.P."/>
            <person name="dePamphilis C.W."/>
            <person name="Choi D."/>
            <person name="Shirasu K."/>
        </authorList>
    </citation>
    <scope>NUCLEOTIDE SEQUENCE [LARGE SCALE GENOMIC DNA]</scope>
    <source>
        <strain evidence="5">cv. UVA1</strain>
    </source>
</reference>
<dbReference type="InterPro" id="IPR029048">
    <property type="entry name" value="HSP70_C_sf"/>
</dbReference>
<dbReference type="EMBL" id="BKCP01005594">
    <property type="protein sequence ID" value="GER39170.1"/>
    <property type="molecule type" value="Genomic_DNA"/>
</dbReference>
<evidence type="ECO:0000313" key="4">
    <source>
        <dbReference type="EMBL" id="GER39170.1"/>
    </source>
</evidence>
<dbReference type="Gene3D" id="2.60.34.10">
    <property type="entry name" value="Substrate Binding Domain Of DNAk, Chain A, domain 1"/>
    <property type="match status" value="2"/>
</dbReference>
<dbReference type="AlphaFoldDB" id="A0A5A7Q225"/>
<accession>A0A5A7Q225</accession>
<comment type="caution">
    <text evidence="4">The sequence shown here is derived from an EMBL/GenBank/DDBJ whole genome shotgun (WGS) entry which is preliminary data.</text>
</comment>
<dbReference type="PRINTS" id="PR00301">
    <property type="entry name" value="HEATSHOCK70"/>
</dbReference>
<comment type="similarity">
    <text evidence="1">Belongs to the heat shock protein 70 family.</text>
</comment>
<evidence type="ECO:0000313" key="5">
    <source>
        <dbReference type="Proteomes" id="UP000325081"/>
    </source>
</evidence>
<dbReference type="Gene3D" id="1.20.1270.10">
    <property type="match status" value="1"/>
</dbReference>
<dbReference type="SUPFAM" id="SSF100920">
    <property type="entry name" value="Heat shock protein 70kD (HSP70), peptide-binding domain"/>
    <property type="match status" value="2"/>
</dbReference>